<evidence type="ECO:0000313" key="3">
    <source>
        <dbReference type="Proteomes" id="UP001219525"/>
    </source>
</evidence>
<dbReference type="EMBL" id="JARJCW010000056">
    <property type="protein sequence ID" value="KAJ7202115.1"/>
    <property type="molecule type" value="Genomic_DNA"/>
</dbReference>
<protein>
    <submittedName>
        <fullName evidence="2">Uncharacterized protein</fullName>
    </submittedName>
</protein>
<evidence type="ECO:0000256" key="1">
    <source>
        <dbReference type="SAM" id="MobiDB-lite"/>
    </source>
</evidence>
<gene>
    <name evidence="2" type="ORF">GGX14DRAFT_571010</name>
</gene>
<keyword evidence="3" id="KW-1185">Reference proteome</keyword>
<evidence type="ECO:0000313" key="2">
    <source>
        <dbReference type="EMBL" id="KAJ7202115.1"/>
    </source>
</evidence>
<feature type="region of interest" description="Disordered" evidence="1">
    <location>
        <begin position="81"/>
        <end position="114"/>
    </location>
</feature>
<organism evidence="2 3">
    <name type="scientific">Mycena pura</name>
    <dbReference type="NCBI Taxonomy" id="153505"/>
    <lineage>
        <taxon>Eukaryota</taxon>
        <taxon>Fungi</taxon>
        <taxon>Dikarya</taxon>
        <taxon>Basidiomycota</taxon>
        <taxon>Agaricomycotina</taxon>
        <taxon>Agaricomycetes</taxon>
        <taxon>Agaricomycetidae</taxon>
        <taxon>Agaricales</taxon>
        <taxon>Marasmiineae</taxon>
        <taxon>Mycenaceae</taxon>
        <taxon>Mycena</taxon>
    </lineage>
</organism>
<name>A0AAD6V454_9AGAR</name>
<proteinExistence type="predicted"/>
<sequence length="201" mass="21920">MPRALIMMHDGSMVMVCVGCVAGPCFALLRGRGSTAIDVRGRRALGPTFSAVDDGRRSISRPVPCYPPHWRWRRASDLRHESSQVSHVPSVAGTRVPDARSRRPTQPEATRRARAQIAGSPCCTYGRARFLSPAGAREFTGIRAKLRSTYISSRSGIGFGGPCARGPRTRAAAIAISTPELLRRQAQTRGRVYIHPTLSRT</sequence>
<accession>A0AAD6V454</accession>
<dbReference type="Proteomes" id="UP001219525">
    <property type="component" value="Unassembled WGS sequence"/>
</dbReference>
<reference evidence="2" key="1">
    <citation type="submission" date="2023-03" db="EMBL/GenBank/DDBJ databases">
        <title>Massive genome expansion in bonnet fungi (Mycena s.s.) driven by repeated elements and novel gene families across ecological guilds.</title>
        <authorList>
            <consortium name="Lawrence Berkeley National Laboratory"/>
            <person name="Harder C.B."/>
            <person name="Miyauchi S."/>
            <person name="Viragh M."/>
            <person name="Kuo A."/>
            <person name="Thoen E."/>
            <person name="Andreopoulos B."/>
            <person name="Lu D."/>
            <person name="Skrede I."/>
            <person name="Drula E."/>
            <person name="Henrissat B."/>
            <person name="Morin E."/>
            <person name="Kohler A."/>
            <person name="Barry K."/>
            <person name="LaButti K."/>
            <person name="Morin E."/>
            <person name="Salamov A."/>
            <person name="Lipzen A."/>
            <person name="Mereny Z."/>
            <person name="Hegedus B."/>
            <person name="Baldrian P."/>
            <person name="Stursova M."/>
            <person name="Weitz H."/>
            <person name="Taylor A."/>
            <person name="Grigoriev I.V."/>
            <person name="Nagy L.G."/>
            <person name="Martin F."/>
            <person name="Kauserud H."/>
        </authorList>
    </citation>
    <scope>NUCLEOTIDE SEQUENCE</scope>
    <source>
        <strain evidence="2">9144</strain>
    </source>
</reference>
<comment type="caution">
    <text evidence="2">The sequence shown here is derived from an EMBL/GenBank/DDBJ whole genome shotgun (WGS) entry which is preliminary data.</text>
</comment>
<dbReference type="AlphaFoldDB" id="A0AAD6V454"/>